<evidence type="ECO:0000313" key="2">
    <source>
        <dbReference type="WBParaSite" id="PS1159_v2.g14412.t1"/>
    </source>
</evidence>
<accession>A0AC35F6M2</accession>
<evidence type="ECO:0000313" key="1">
    <source>
        <dbReference type="Proteomes" id="UP000887580"/>
    </source>
</evidence>
<protein>
    <submittedName>
        <fullName evidence="2">Uncharacterized protein</fullName>
    </submittedName>
</protein>
<organism evidence="1 2">
    <name type="scientific">Panagrolaimus sp. PS1159</name>
    <dbReference type="NCBI Taxonomy" id="55785"/>
    <lineage>
        <taxon>Eukaryota</taxon>
        <taxon>Metazoa</taxon>
        <taxon>Ecdysozoa</taxon>
        <taxon>Nematoda</taxon>
        <taxon>Chromadorea</taxon>
        <taxon>Rhabditida</taxon>
        <taxon>Tylenchina</taxon>
        <taxon>Panagrolaimomorpha</taxon>
        <taxon>Panagrolaimoidea</taxon>
        <taxon>Panagrolaimidae</taxon>
        <taxon>Panagrolaimus</taxon>
    </lineage>
</organism>
<sequence length="76" mass="8325">MIFRSLIFCCLVFVILAAPANKLLKQPFSTTPSDICPTEGGSHCNSSIECAYYCSLRSCLQSSCTNSTCWCNDSNK</sequence>
<name>A0AC35F6M2_9BILA</name>
<dbReference type="Proteomes" id="UP000887580">
    <property type="component" value="Unplaced"/>
</dbReference>
<proteinExistence type="predicted"/>
<dbReference type="WBParaSite" id="PS1159_v2.g14412.t1">
    <property type="protein sequence ID" value="PS1159_v2.g14412.t1"/>
    <property type="gene ID" value="PS1159_v2.g14412"/>
</dbReference>
<reference evidence="2" key="1">
    <citation type="submission" date="2022-11" db="UniProtKB">
        <authorList>
            <consortium name="WormBaseParasite"/>
        </authorList>
    </citation>
    <scope>IDENTIFICATION</scope>
</reference>